<reference evidence="2" key="1">
    <citation type="submission" date="2019-05" db="EMBL/GenBank/DDBJ databases">
        <title>Complete Genome Sequence and Methylation Pattern of the Halophilic Archaeon Natrinema pallidum BOL6-1.</title>
        <authorList>
            <person name="DasSarma P."/>
            <person name="DasSarma B.P."/>
            <person name="DasSarma S.L."/>
            <person name="Martinez F.L."/>
            <person name="Guzman D."/>
            <person name="Roberts R.J."/>
            <person name="DasSarma S."/>
        </authorList>
    </citation>
    <scope>NUCLEOTIDE SEQUENCE [LARGE SCALE GENOMIC DNA]</scope>
    <source>
        <strain evidence="2">BOL6-1</strain>
    </source>
</reference>
<accession>A0A4P9TIB9</accession>
<sequence length="81" mass="8581">MTQSGTSRSTVSIPDDIESAQAKLVYLYVSVWPAATPGDICTALALNKGTVLSIAGTLRDRGYLERRDGGYELARESAASS</sequence>
<gene>
    <name evidence="1" type="ORF">FGF80_11830</name>
</gene>
<dbReference type="EMBL" id="CP040637">
    <property type="protein sequence ID" value="QCW03885.1"/>
    <property type="molecule type" value="Genomic_DNA"/>
</dbReference>
<dbReference type="RefSeq" id="WP_006186577.1">
    <property type="nucleotide sequence ID" value="NZ_CP040637.1"/>
</dbReference>
<dbReference type="SUPFAM" id="SSF46785">
    <property type="entry name" value="Winged helix' DNA-binding domain"/>
    <property type="match status" value="1"/>
</dbReference>
<proteinExistence type="predicted"/>
<keyword evidence="2" id="KW-1185">Reference proteome</keyword>
<dbReference type="Gene3D" id="1.10.10.10">
    <property type="entry name" value="Winged helix-like DNA-binding domain superfamily/Winged helix DNA-binding domain"/>
    <property type="match status" value="1"/>
</dbReference>
<dbReference type="InterPro" id="IPR036390">
    <property type="entry name" value="WH_DNA-bd_sf"/>
</dbReference>
<organism evidence="1 2">
    <name type="scientific">Natrinema pallidum</name>
    <dbReference type="NCBI Taxonomy" id="69527"/>
    <lineage>
        <taxon>Archaea</taxon>
        <taxon>Methanobacteriati</taxon>
        <taxon>Methanobacteriota</taxon>
        <taxon>Stenosarchaea group</taxon>
        <taxon>Halobacteria</taxon>
        <taxon>Halobacteriales</taxon>
        <taxon>Natrialbaceae</taxon>
        <taxon>Natrinema</taxon>
    </lineage>
</organism>
<dbReference type="InterPro" id="IPR036388">
    <property type="entry name" value="WH-like_DNA-bd_sf"/>
</dbReference>
<dbReference type="Proteomes" id="UP000307562">
    <property type="component" value="Chromosome"/>
</dbReference>
<evidence type="ECO:0000313" key="1">
    <source>
        <dbReference type="EMBL" id="QCW03885.1"/>
    </source>
</evidence>
<dbReference type="KEGG" id="npl:FGF80_11830"/>
<dbReference type="AlphaFoldDB" id="A0A4P9TIB9"/>
<protein>
    <submittedName>
        <fullName evidence="1">MarR family transcriptional regulator</fullName>
    </submittedName>
</protein>
<name>A0A4P9TIB9_9EURY</name>
<dbReference type="GeneID" id="96156693"/>
<evidence type="ECO:0000313" key="2">
    <source>
        <dbReference type="Proteomes" id="UP000307562"/>
    </source>
</evidence>